<dbReference type="Gene3D" id="3.30.470.20">
    <property type="entry name" value="ATP-grasp fold, B domain"/>
    <property type="match status" value="1"/>
</dbReference>
<protein>
    <submittedName>
        <fullName evidence="3">ATP-grasp ribosomal peptide maturase</fullName>
    </submittedName>
</protein>
<dbReference type="GO" id="GO:0046872">
    <property type="term" value="F:metal ion binding"/>
    <property type="evidence" value="ECO:0007669"/>
    <property type="project" value="InterPro"/>
</dbReference>
<dbReference type="GO" id="GO:0005524">
    <property type="term" value="F:ATP binding"/>
    <property type="evidence" value="ECO:0007669"/>
    <property type="project" value="UniProtKB-UniRule"/>
</dbReference>
<dbReference type="AlphaFoldDB" id="A0A964UKB8"/>
<dbReference type="Pfam" id="PF21068">
    <property type="entry name" value="ATPgraspMvdD"/>
    <property type="match status" value="1"/>
</dbReference>
<dbReference type="PANTHER" id="PTHR21621">
    <property type="entry name" value="RIBOSOMAL PROTEIN S6 MODIFICATION PROTEIN"/>
    <property type="match status" value="1"/>
</dbReference>
<dbReference type="InterPro" id="IPR048936">
    <property type="entry name" value="MvdD-like_ATPgrasp"/>
</dbReference>
<reference evidence="3" key="1">
    <citation type="submission" date="2020-01" db="EMBL/GenBank/DDBJ databases">
        <title>Whole-genome analyses of novel actinobacteria.</title>
        <authorList>
            <person name="Sahin N."/>
        </authorList>
    </citation>
    <scope>NUCLEOTIDE SEQUENCE</scope>
    <source>
        <strain evidence="3">YC537</strain>
    </source>
</reference>
<evidence type="ECO:0000259" key="2">
    <source>
        <dbReference type="PROSITE" id="PS50975"/>
    </source>
</evidence>
<dbReference type="EMBL" id="JAAAHS010000016">
    <property type="protein sequence ID" value="NBE50621.1"/>
    <property type="molecule type" value="Genomic_DNA"/>
</dbReference>
<keyword evidence="1" id="KW-0547">Nucleotide-binding</keyword>
<evidence type="ECO:0000313" key="4">
    <source>
        <dbReference type="Proteomes" id="UP000598297"/>
    </source>
</evidence>
<evidence type="ECO:0000256" key="1">
    <source>
        <dbReference type="PROSITE-ProRule" id="PRU00409"/>
    </source>
</evidence>
<dbReference type="PROSITE" id="PS50975">
    <property type="entry name" value="ATP_GRASP"/>
    <property type="match status" value="1"/>
</dbReference>
<dbReference type="GO" id="GO:0005737">
    <property type="term" value="C:cytoplasm"/>
    <property type="evidence" value="ECO:0007669"/>
    <property type="project" value="TreeGrafter"/>
</dbReference>
<organism evidence="3 4">
    <name type="scientific">Streptomyces boluensis</name>
    <dbReference type="NCBI Taxonomy" id="1775135"/>
    <lineage>
        <taxon>Bacteria</taxon>
        <taxon>Bacillati</taxon>
        <taxon>Actinomycetota</taxon>
        <taxon>Actinomycetes</taxon>
        <taxon>Kitasatosporales</taxon>
        <taxon>Streptomycetaceae</taxon>
        <taxon>Streptomyces</taxon>
    </lineage>
</organism>
<dbReference type="GO" id="GO:0018169">
    <property type="term" value="F:ribosomal S6-glutamic acid ligase activity"/>
    <property type="evidence" value="ECO:0007669"/>
    <property type="project" value="TreeGrafter"/>
</dbReference>
<dbReference type="RefSeq" id="WP_161693818.1">
    <property type="nucleotide sequence ID" value="NZ_JAAAHS010000016.1"/>
</dbReference>
<feature type="domain" description="ATP-grasp" evidence="2">
    <location>
        <begin position="136"/>
        <end position="322"/>
    </location>
</feature>
<dbReference type="GO" id="GO:0009432">
    <property type="term" value="P:SOS response"/>
    <property type="evidence" value="ECO:0007669"/>
    <property type="project" value="TreeGrafter"/>
</dbReference>
<keyword evidence="4" id="KW-1185">Reference proteome</keyword>
<sequence>MTDAGQVLILAGRFDPTCDLVVEELDRRAVPVFRADMAEFPLSLTLAANLSGNLSGNRWHGTLKNDRRTLDIASVRSVYYRRPTRPRFPQGMSSQARKVAETEARWGFGGLLSALPCRWLPPPGKAADAEYKPLQLRIAAEAGLSVPRTLITNDPDAARDFAAGTGGPVVYKPFFHVRGTVHGQTVAVYANVVDPDDLSHPDIATTAHLFQEWVPKAHEVRQTAVDGRIFAAEIHADSDAGHIDWRSDYDSHTYKICEPPADVAAGVLRVLDCLGLPYGAFDFVVTPDGAWRFLEVNPSGQYGFIEQATGLPITAAICDYLEGTGS</sequence>
<keyword evidence="1" id="KW-0067">ATP-binding</keyword>
<dbReference type="PANTHER" id="PTHR21621:SF0">
    <property type="entry name" value="BETA-CITRYLGLUTAMATE SYNTHASE B-RELATED"/>
    <property type="match status" value="1"/>
</dbReference>
<dbReference type="NCBIfam" id="TIGR04187">
    <property type="entry name" value="GRASP_SAV_5884"/>
    <property type="match status" value="1"/>
</dbReference>
<proteinExistence type="predicted"/>
<name>A0A964UKB8_9ACTN</name>
<dbReference type="Proteomes" id="UP000598297">
    <property type="component" value="Unassembled WGS sequence"/>
</dbReference>
<comment type="caution">
    <text evidence="3">The sequence shown here is derived from an EMBL/GenBank/DDBJ whole genome shotgun (WGS) entry which is preliminary data.</text>
</comment>
<dbReference type="OrthoDB" id="9794735at2"/>
<dbReference type="InterPro" id="IPR011761">
    <property type="entry name" value="ATP-grasp"/>
</dbReference>
<dbReference type="SUPFAM" id="SSF56059">
    <property type="entry name" value="Glutathione synthetase ATP-binding domain-like"/>
    <property type="match status" value="1"/>
</dbReference>
<accession>A0A964UKB8</accession>
<gene>
    <name evidence="3" type="primary">tgmB</name>
    <name evidence="3" type="ORF">GUY60_04110</name>
</gene>
<evidence type="ECO:0000313" key="3">
    <source>
        <dbReference type="EMBL" id="NBE50621.1"/>
    </source>
</evidence>
<dbReference type="InterPro" id="IPR026449">
    <property type="entry name" value="GRASP_SAV_5884"/>
</dbReference>